<comment type="similarity">
    <text evidence="4">Belongs to the sorting nexin family.</text>
</comment>
<feature type="region of interest" description="Disordered" evidence="12">
    <location>
        <begin position="1"/>
        <end position="77"/>
    </location>
</feature>
<dbReference type="PANTHER" id="PTHR10555:SF170">
    <property type="entry name" value="FI18122P1"/>
    <property type="match status" value="1"/>
</dbReference>
<dbReference type="InterPro" id="IPR036871">
    <property type="entry name" value="PX_dom_sf"/>
</dbReference>
<reference evidence="14 15" key="1">
    <citation type="submission" date="2020-08" db="EMBL/GenBank/DDBJ databases">
        <authorList>
            <person name="Hejnol A."/>
        </authorList>
    </citation>
    <scope>NUCLEOTIDE SEQUENCE [LARGE SCALE GENOMIC DNA]</scope>
</reference>
<dbReference type="InterPro" id="IPR001683">
    <property type="entry name" value="PX_dom"/>
</dbReference>
<evidence type="ECO:0000256" key="6">
    <source>
        <dbReference type="ARBA" id="ARBA00022490"/>
    </source>
</evidence>
<dbReference type="EMBL" id="CAJFCJ010000005">
    <property type="protein sequence ID" value="CAD5114882.1"/>
    <property type="molecule type" value="Genomic_DNA"/>
</dbReference>
<evidence type="ECO:0000256" key="9">
    <source>
        <dbReference type="ARBA" id="ARBA00023034"/>
    </source>
</evidence>
<dbReference type="PANTHER" id="PTHR10555">
    <property type="entry name" value="SORTING NEXIN"/>
    <property type="match status" value="1"/>
</dbReference>
<protein>
    <submittedName>
        <fullName evidence="14">DgyrCDS3914</fullName>
    </submittedName>
</protein>
<proteinExistence type="inferred from homology"/>
<dbReference type="GO" id="GO:0034498">
    <property type="term" value="P:early endosome to Golgi transport"/>
    <property type="evidence" value="ECO:0007669"/>
    <property type="project" value="TreeGrafter"/>
</dbReference>
<dbReference type="CDD" id="cd07623">
    <property type="entry name" value="BAR_SNX1_2"/>
    <property type="match status" value="1"/>
</dbReference>
<dbReference type="InterPro" id="IPR015404">
    <property type="entry name" value="Vps5_C"/>
</dbReference>
<dbReference type="GO" id="GO:0035091">
    <property type="term" value="F:phosphatidylinositol binding"/>
    <property type="evidence" value="ECO:0007669"/>
    <property type="project" value="InterPro"/>
</dbReference>
<dbReference type="SUPFAM" id="SSF103657">
    <property type="entry name" value="BAR/IMD domain-like"/>
    <property type="match status" value="1"/>
</dbReference>
<dbReference type="GO" id="GO:0005829">
    <property type="term" value="C:cytosol"/>
    <property type="evidence" value="ECO:0007669"/>
    <property type="project" value="GOC"/>
</dbReference>
<dbReference type="GO" id="GO:0010008">
    <property type="term" value="C:endosome membrane"/>
    <property type="evidence" value="ECO:0007669"/>
    <property type="project" value="TreeGrafter"/>
</dbReference>
<evidence type="ECO:0000259" key="13">
    <source>
        <dbReference type="PROSITE" id="PS50195"/>
    </source>
</evidence>
<dbReference type="Pfam" id="PF09325">
    <property type="entry name" value="Vps5"/>
    <property type="match status" value="1"/>
</dbReference>
<evidence type="ECO:0000256" key="7">
    <source>
        <dbReference type="ARBA" id="ARBA00022553"/>
    </source>
</evidence>
<feature type="domain" description="PX" evidence="13">
    <location>
        <begin position="84"/>
        <end position="212"/>
    </location>
</feature>
<feature type="compositionally biased region" description="Basic and acidic residues" evidence="12">
    <location>
        <begin position="12"/>
        <end position="23"/>
    </location>
</feature>
<keyword evidence="8" id="KW-0653">Protein transport</keyword>
<keyword evidence="5" id="KW-0813">Transport</keyword>
<evidence type="ECO:0000256" key="11">
    <source>
        <dbReference type="SAM" id="Coils"/>
    </source>
</evidence>
<comment type="caution">
    <text evidence="14">The sequence shown here is derived from an EMBL/GenBank/DDBJ whole genome shotgun (WGS) entry which is preliminary data.</text>
</comment>
<gene>
    <name evidence="14" type="ORF">DGYR_LOCUS3685</name>
</gene>
<evidence type="ECO:0000256" key="3">
    <source>
        <dbReference type="ARBA" id="ARBA00004555"/>
    </source>
</evidence>
<keyword evidence="15" id="KW-1185">Reference proteome</keyword>
<dbReference type="CDD" id="cd06859">
    <property type="entry name" value="PX_SNX1_2_like"/>
    <property type="match status" value="1"/>
</dbReference>
<keyword evidence="7" id="KW-0597">Phosphoprotein</keyword>
<dbReference type="FunFam" id="1.20.1270.60:FF:000022">
    <property type="entry name" value="Sorting nexin 3 protein"/>
    <property type="match status" value="1"/>
</dbReference>
<accession>A0A7I8VHH8</accession>
<evidence type="ECO:0000256" key="12">
    <source>
        <dbReference type="SAM" id="MobiDB-lite"/>
    </source>
</evidence>
<evidence type="ECO:0000256" key="8">
    <source>
        <dbReference type="ARBA" id="ARBA00022927"/>
    </source>
</evidence>
<evidence type="ECO:0000256" key="4">
    <source>
        <dbReference type="ARBA" id="ARBA00010883"/>
    </source>
</evidence>
<dbReference type="GO" id="GO:0015031">
    <property type="term" value="P:protein transport"/>
    <property type="evidence" value="ECO:0007669"/>
    <property type="project" value="UniProtKB-KW"/>
</dbReference>
<feature type="coiled-coil region" evidence="11">
    <location>
        <begin position="381"/>
        <end position="431"/>
    </location>
</feature>
<evidence type="ECO:0000256" key="10">
    <source>
        <dbReference type="ARBA" id="ARBA00023136"/>
    </source>
</evidence>
<dbReference type="AlphaFoldDB" id="A0A7I8VHH8"/>
<evidence type="ECO:0000313" key="14">
    <source>
        <dbReference type="EMBL" id="CAD5114882.1"/>
    </source>
</evidence>
<dbReference type="Gene3D" id="1.20.1270.60">
    <property type="entry name" value="Arfaptin homology (AH) domain/BAR domain"/>
    <property type="match status" value="1"/>
</dbReference>
<dbReference type="PROSITE" id="PS50195">
    <property type="entry name" value="PX"/>
    <property type="match status" value="1"/>
</dbReference>
<dbReference type="Proteomes" id="UP000549394">
    <property type="component" value="Unassembled WGS sequence"/>
</dbReference>
<sequence length="480" mass="54289">MANNETPLLFGDGKKEPESDDIFKSSSEVPINDDSGDKNEDNDPQDLFGQEINLSNNEEDQIPSIQPTTTPITNGPREEESDVYNIEINVTEPEKRGDGMTSYIVYKVVTRTTIPQFRRPESSVCRRFSDFLGLHEKLAEKHQSKGIIVPPPPEKDVVGTTKLKISKDDTHGEFIEKRRACLERYLNRLAKNKVLILDDNFRDFLEREGDLPKSSSTSALSGAGLARLFTKVGDSIGKITFKMDETDQIAYCNSLVFKQSKASFEWFEEKQQQIETLDAQLRRLHSAIEGLVAHRKELALCSKTVSSSVTLLSSIEEHGGLSRALTHLADVEEKMHNVHLDQADADFFSLAELIKDYIGLVGAVKEAMNQRVKTFKSVKDAESALTKRREAKAKAEIARKNDKVQQEEMAIQDCEEKLDKAKKDFEDISATIRKEIARFEKQRVKDFKSTVINYLQSLMSSQQEVVKHWEQFLPEAKAIA</sequence>
<dbReference type="GO" id="GO:0098796">
    <property type="term" value="C:membrane protein complex"/>
    <property type="evidence" value="ECO:0007669"/>
    <property type="project" value="UniProtKB-ARBA"/>
</dbReference>
<dbReference type="SUPFAM" id="SSF64268">
    <property type="entry name" value="PX domain"/>
    <property type="match status" value="1"/>
</dbReference>
<dbReference type="InterPro" id="IPR027267">
    <property type="entry name" value="AH/BAR_dom_sf"/>
</dbReference>
<comment type="subcellular location">
    <subcellularLocation>
        <location evidence="2">Cytoplasm</location>
    </subcellularLocation>
    <subcellularLocation>
        <location evidence="3">Golgi apparatus</location>
    </subcellularLocation>
    <subcellularLocation>
        <location evidence="1">Membrane</location>
        <topology evidence="1">Peripheral membrane protein</topology>
        <orientation evidence="1">Cytoplasmic side</orientation>
    </subcellularLocation>
</comment>
<evidence type="ECO:0000256" key="2">
    <source>
        <dbReference type="ARBA" id="ARBA00004496"/>
    </source>
</evidence>
<dbReference type="SMART" id="SM00312">
    <property type="entry name" value="PX"/>
    <property type="match status" value="1"/>
</dbReference>
<dbReference type="FunFam" id="3.30.1520.10:FF:000016">
    <property type="entry name" value="Sorting nexin 2"/>
    <property type="match status" value="1"/>
</dbReference>
<name>A0A7I8VHH8_9ANNE</name>
<dbReference type="GO" id="GO:0005794">
    <property type="term" value="C:Golgi apparatus"/>
    <property type="evidence" value="ECO:0007669"/>
    <property type="project" value="UniProtKB-SubCell"/>
</dbReference>
<dbReference type="OrthoDB" id="271164at2759"/>
<dbReference type="Pfam" id="PF00787">
    <property type="entry name" value="PX"/>
    <property type="match status" value="1"/>
</dbReference>
<evidence type="ECO:0000256" key="1">
    <source>
        <dbReference type="ARBA" id="ARBA00004287"/>
    </source>
</evidence>
<organism evidence="14 15">
    <name type="scientific">Dimorphilus gyrociliatus</name>
    <dbReference type="NCBI Taxonomy" id="2664684"/>
    <lineage>
        <taxon>Eukaryota</taxon>
        <taxon>Metazoa</taxon>
        <taxon>Spiralia</taxon>
        <taxon>Lophotrochozoa</taxon>
        <taxon>Annelida</taxon>
        <taxon>Polychaeta</taxon>
        <taxon>Polychaeta incertae sedis</taxon>
        <taxon>Dinophilidae</taxon>
        <taxon>Dimorphilus</taxon>
    </lineage>
</organism>
<keyword evidence="9" id="KW-0333">Golgi apparatus</keyword>
<keyword evidence="6" id="KW-0963">Cytoplasm</keyword>
<feature type="compositionally biased region" description="Low complexity" evidence="12">
    <location>
        <begin position="62"/>
        <end position="73"/>
    </location>
</feature>
<keyword evidence="11" id="KW-0175">Coiled coil</keyword>
<keyword evidence="10" id="KW-0472">Membrane</keyword>
<evidence type="ECO:0000256" key="5">
    <source>
        <dbReference type="ARBA" id="ARBA00022448"/>
    </source>
</evidence>
<evidence type="ECO:0000313" key="15">
    <source>
        <dbReference type="Proteomes" id="UP000549394"/>
    </source>
</evidence>
<dbReference type="Gene3D" id="3.30.1520.10">
    <property type="entry name" value="Phox-like domain"/>
    <property type="match status" value="1"/>
</dbReference>